<dbReference type="AlphaFoldDB" id="A0A0K2TZQ1"/>
<organism evidence="1">
    <name type="scientific">Lepeophtheirus salmonis</name>
    <name type="common">Salmon louse</name>
    <name type="synonym">Caligus salmonis</name>
    <dbReference type="NCBI Taxonomy" id="72036"/>
    <lineage>
        <taxon>Eukaryota</taxon>
        <taxon>Metazoa</taxon>
        <taxon>Ecdysozoa</taxon>
        <taxon>Arthropoda</taxon>
        <taxon>Crustacea</taxon>
        <taxon>Multicrustacea</taxon>
        <taxon>Hexanauplia</taxon>
        <taxon>Copepoda</taxon>
        <taxon>Siphonostomatoida</taxon>
        <taxon>Caligidae</taxon>
        <taxon>Lepeophtheirus</taxon>
    </lineage>
</organism>
<sequence>MGFLGVNEIFRLLYVSFDISFIL</sequence>
<reference evidence="1" key="1">
    <citation type="submission" date="2014-05" db="EMBL/GenBank/DDBJ databases">
        <authorList>
            <person name="Chronopoulou M."/>
        </authorList>
    </citation>
    <scope>NUCLEOTIDE SEQUENCE</scope>
    <source>
        <tissue evidence="1">Whole organism</tissue>
    </source>
</reference>
<accession>A0A0K2TZQ1</accession>
<evidence type="ECO:0000313" key="1">
    <source>
        <dbReference type="EMBL" id="CDW31494.1"/>
    </source>
</evidence>
<proteinExistence type="predicted"/>
<name>A0A0K2TZQ1_LEPSM</name>
<protein>
    <submittedName>
        <fullName evidence="1">Uncharacterized protein</fullName>
    </submittedName>
</protein>
<dbReference type="EMBL" id="HACA01014133">
    <property type="protein sequence ID" value="CDW31494.1"/>
    <property type="molecule type" value="Transcribed_RNA"/>
</dbReference>